<dbReference type="InterPro" id="IPR003718">
    <property type="entry name" value="OsmC/Ohr_fam"/>
</dbReference>
<organism evidence="1 2">
    <name type="scientific">Cyclobacterium amurskyense</name>
    <dbReference type="NCBI Taxonomy" id="320787"/>
    <lineage>
        <taxon>Bacteria</taxon>
        <taxon>Pseudomonadati</taxon>
        <taxon>Bacteroidota</taxon>
        <taxon>Cytophagia</taxon>
        <taxon>Cytophagales</taxon>
        <taxon>Cyclobacteriaceae</taxon>
        <taxon>Cyclobacterium</taxon>
    </lineage>
</organism>
<gene>
    <name evidence="1" type="ORF">CA2015_4252</name>
</gene>
<dbReference type="InterPro" id="IPR036102">
    <property type="entry name" value="OsmC/Ohrsf"/>
</dbReference>
<dbReference type="OrthoDB" id="1433018at2"/>
<sequence>MSELVQRTFQGIIEATKKDVSLTKGVFRVTSEMDEHVRVKNTARDFEFIADEPEALAGTNLGPNPVEYLLASLGSCQVITYQVVASLKGIQLNNVKVETKGNIDWRGFLGIDENVRPGYHKIEVETFIDSDESPERIQELIKEVEARCPVLDNLVNTVKVESKISIVNEKNPVV</sequence>
<dbReference type="RefSeq" id="WP_048643693.1">
    <property type="nucleotide sequence ID" value="NZ_CP012040.1"/>
</dbReference>
<dbReference type="NCBIfam" id="NF041052">
    <property type="entry name" value="OsmC_like_Se"/>
    <property type="match status" value="1"/>
</dbReference>
<keyword evidence="2" id="KW-1185">Reference proteome</keyword>
<name>A0A0H4PKN5_9BACT</name>
<dbReference type="InterPro" id="IPR052924">
    <property type="entry name" value="OsmC/Ohr_hydroprdx_reductase"/>
</dbReference>
<dbReference type="Pfam" id="PF02566">
    <property type="entry name" value="OsmC"/>
    <property type="match status" value="1"/>
</dbReference>
<accession>A0A0H4PKN5</accession>
<dbReference type="InterPro" id="IPR015946">
    <property type="entry name" value="KH_dom-like_a/b"/>
</dbReference>
<evidence type="ECO:0000313" key="2">
    <source>
        <dbReference type="Proteomes" id="UP000036520"/>
    </source>
</evidence>
<reference evidence="1 2" key="1">
    <citation type="submission" date="2015-07" db="EMBL/GenBank/DDBJ databases">
        <authorList>
            <person name="Kim K.M."/>
        </authorList>
    </citation>
    <scope>NUCLEOTIDE SEQUENCE [LARGE SCALE GENOMIC DNA]</scope>
    <source>
        <strain evidence="1 2">KCTC 12363</strain>
    </source>
</reference>
<dbReference type="PANTHER" id="PTHR35368:SF1">
    <property type="entry name" value="HYDROPEROXIDE REDUCTASE"/>
    <property type="match status" value="1"/>
</dbReference>
<dbReference type="AlphaFoldDB" id="A0A0H4PKN5"/>
<dbReference type="Gene3D" id="3.30.300.20">
    <property type="match status" value="1"/>
</dbReference>
<protein>
    <submittedName>
        <fullName evidence="1">OsmC family protein</fullName>
    </submittedName>
</protein>
<evidence type="ECO:0000313" key="1">
    <source>
        <dbReference type="EMBL" id="AKP53600.1"/>
    </source>
</evidence>
<dbReference type="Proteomes" id="UP000036520">
    <property type="component" value="Chromosome"/>
</dbReference>
<dbReference type="KEGG" id="camu:CA2015_4252"/>
<dbReference type="PANTHER" id="PTHR35368">
    <property type="entry name" value="HYDROPEROXIDE REDUCTASE"/>
    <property type="match status" value="1"/>
</dbReference>
<proteinExistence type="predicted"/>
<dbReference type="SUPFAM" id="SSF82784">
    <property type="entry name" value="OsmC-like"/>
    <property type="match status" value="1"/>
</dbReference>
<dbReference type="EMBL" id="CP012040">
    <property type="protein sequence ID" value="AKP53600.1"/>
    <property type="molecule type" value="Genomic_DNA"/>
</dbReference>